<feature type="compositionally biased region" description="Basic and acidic residues" evidence="9">
    <location>
        <begin position="301"/>
        <end position="322"/>
    </location>
</feature>
<evidence type="ECO:0000256" key="4">
    <source>
        <dbReference type="ARBA" id="ARBA00022679"/>
    </source>
</evidence>
<evidence type="ECO:0000256" key="7">
    <source>
        <dbReference type="ARBA" id="ARBA00030554"/>
    </source>
</evidence>
<proteinExistence type="inferred from homology"/>
<evidence type="ECO:0000259" key="10">
    <source>
        <dbReference type="Pfam" id="PF02676"/>
    </source>
</evidence>
<sequence>MPKSNHRIGTRSAHIPSSFRRKKATILAELERPDNDYTDKSPKGSVDAEILELIAKINEFEGYVTTSSCAGRVAVFVEGRKALREDKSGVVDGASDAQQETGRDVSSNATSVGGGPGGKGHGNKWFPVPVKEVSSTSPTALHDLFQLEPKSTPSSGPTTSNLSYRPDLRLIKLSFSPLILHILCANLQGAKVLLAAAINAGFRESGVQSLKALDDEEAGVMLAIRTAGLGFDTVVGCVEEQEDYDVLLQVDKSCVDEHYLRMCMGVINERFVWNNERKERLIRELVKLNTESEANTQWEDADTRRERKRQEGLQRRAEKQDQNMRAQTSPETETKQESMLEEGLLPQYGI</sequence>
<evidence type="ECO:0000256" key="5">
    <source>
        <dbReference type="ARBA" id="ARBA00022691"/>
    </source>
</evidence>
<dbReference type="InterPro" id="IPR003827">
    <property type="entry name" value="tRNA_yW-synthesising"/>
</dbReference>
<dbReference type="Pfam" id="PF02676">
    <property type="entry name" value="TYW3"/>
    <property type="match status" value="1"/>
</dbReference>
<dbReference type="GO" id="GO:0008033">
    <property type="term" value="P:tRNA processing"/>
    <property type="evidence" value="ECO:0007669"/>
    <property type="project" value="UniProtKB-KW"/>
</dbReference>
<evidence type="ECO:0000256" key="1">
    <source>
        <dbReference type="ARBA" id="ARBA00008569"/>
    </source>
</evidence>
<comment type="catalytic activity">
    <reaction evidence="8">
        <text>4-demethyl-7-[(3S)-3-amino-3-carboxypropyl]wyosine(37) in tRNA(Phe) + S-adenosyl-L-methionine = 7-[(3S)-3-amino-3-carboxypropyl]wyosine(37) in tRNA(Phe) + S-adenosyl-L-homocysteine + H(+)</text>
        <dbReference type="Rhea" id="RHEA:36635"/>
        <dbReference type="Rhea" id="RHEA-COMP:10378"/>
        <dbReference type="Rhea" id="RHEA-COMP:10379"/>
        <dbReference type="ChEBI" id="CHEBI:15378"/>
        <dbReference type="ChEBI" id="CHEBI:57856"/>
        <dbReference type="ChEBI" id="CHEBI:59789"/>
        <dbReference type="ChEBI" id="CHEBI:73543"/>
        <dbReference type="ChEBI" id="CHEBI:73550"/>
        <dbReference type="EC" id="2.1.1.282"/>
    </reaction>
</comment>
<feature type="region of interest" description="Disordered" evidence="9">
    <location>
        <begin position="293"/>
        <end position="350"/>
    </location>
</feature>
<protein>
    <recommendedName>
        <fullName evidence="2">tRNA(Phe) 7-[(3-amino-3-carboxypropyl)-4-demethylwyosine(37)-N(4)]-methyltransferase</fullName>
        <ecNumber evidence="2">2.1.1.282</ecNumber>
    </recommendedName>
    <alternativeName>
        <fullName evidence="7">tRNA(Phe) 7-((3-amino-3-carboxypropyl)-4-demethylwyosine(37)-N(4))-methyltransferase</fullName>
    </alternativeName>
</protein>
<dbReference type="PANTHER" id="PTHR48418">
    <property type="entry name" value="TRNA WYBUTOSINE-SYNTHESIZING PROTEIN 3"/>
    <property type="match status" value="1"/>
</dbReference>
<keyword evidence="6" id="KW-0819">tRNA processing</keyword>
<feature type="region of interest" description="Disordered" evidence="9">
    <location>
        <begin position="87"/>
        <end position="126"/>
    </location>
</feature>
<keyword evidence="3" id="KW-0489">Methyltransferase</keyword>
<feature type="domain" description="tRNA wybutosine-synthesizing protein" evidence="10">
    <location>
        <begin position="22"/>
        <end position="285"/>
    </location>
</feature>
<dbReference type="Proteomes" id="UP001309876">
    <property type="component" value="Unassembled WGS sequence"/>
</dbReference>
<dbReference type="AlphaFoldDB" id="A0AAN7T5I5"/>
<keyword evidence="12" id="KW-1185">Reference proteome</keyword>
<dbReference type="GO" id="GO:0032259">
    <property type="term" value="P:methylation"/>
    <property type="evidence" value="ECO:0007669"/>
    <property type="project" value="UniProtKB-KW"/>
</dbReference>
<evidence type="ECO:0000256" key="9">
    <source>
        <dbReference type="SAM" id="MobiDB-lite"/>
    </source>
</evidence>
<comment type="similarity">
    <text evidence="1">Belongs to the TYW3 family.</text>
</comment>
<comment type="caution">
    <text evidence="11">The sequence shown here is derived from an EMBL/GenBank/DDBJ whole genome shotgun (WGS) entry which is preliminary data.</text>
</comment>
<keyword evidence="4" id="KW-0808">Transferase</keyword>
<dbReference type="EC" id="2.1.1.282" evidence="2"/>
<dbReference type="InterPro" id="IPR036602">
    <property type="entry name" value="tRNA_yW-synthesising-like_sf"/>
</dbReference>
<evidence type="ECO:0000256" key="3">
    <source>
        <dbReference type="ARBA" id="ARBA00022603"/>
    </source>
</evidence>
<dbReference type="Gene3D" id="3.30.1960.10">
    <property type="entry name" value="tRNA wybutosine-synthesizing-like"/>
    <property type="match status" value="1"/>
</dbReference>
<reference evidence="11 12" key="1">
    <citation type="submission" date="2023-08" db="EMBL/GenBank/DDBJ databases">
        <title>Black Yeasts Isolated from many extreme environments.</title>
        <authorList>
            <person name="Coleine C."/>
            <person name="Stajich J.E."/>
            <person name="Selbmann L."/>
        </authorList>
    </citation>
    <scope>NUCLEOTIDE SEQUENCE [LARGE SCALE GENOMIC DNA]</scope>
    <source>
        <strain evidence="11 12">CCFEE 5910</strain>
    </source>
</reference>
<dbReference type="PANTHER" id="PTHR48418:SF1">
    <property type="entry name" value="TRNA WYBUTOSINE-SYNTHESIZING PROTEIN 3"/>
    <property type="match status" value="1"/>
</dbReference>
<dbReference type="SUPFAM" id="SSF111278">
    <property type="entry name" value="SSo0622-like"/>
    <property type="match status" value="1"/>
</dbReference>
<evidence type="ECO:0000313" key="12">
    <source>
        <dbReference type="Proteomes" id="UP001309876"/>
    </source>
</evidence>
<keyword evidence="5" id="KW-0949">S-adenosyl-L-methionine</keyword>
<name>A0AAN7T5I5_9EURO</name>
<evidence type="ECO:0000256" key="8">
    <source>
        <dbReference type="ARBA" id="ARBA00049202"/>
    </source>
</evidence>
<organism evidence="11 12">
    <name type="scientific">Lithohypha guttulata</name>
    <dbReference type="NCBI Taxonomy" id="1690604"/>
    <lineage>
        <taxon>Eukaryota</taxon>
        <taxon>Fungi</taxon>
        <taxon>Dikarya</taxon>
        <taxon>Ascomycota</taxon>
        <taxon>Pezizomycotina</taxon>
        <taxon>Eurotiomycetes</taxon>
        <taxon>Chaetothyriomycetidae</taxon>
        <taxon>Chaetothyriales</taxon>
        <taxon>Trichomeriaceae</taxon>
        <taxon>Lithohypha</taxon>
    </lineage>
</organism>
<evidence type="ECO:0000256" key="2">
    <source>
        <dbReference type="ARBA" id="ARBA00012750"/>
    </source>
</evidence>
<feature type="compositionally biased region" description="Polar residues" evidence="9">
    <location>
        <begin position="96"/>
        <end position="111"/>
    </location>
</feature>
<gene>
    <name evidence="11" type="ORF">LTR05_001030</name>
</gene>
<dbReference type="EMBL" id="JAVRRJ010000001">
    <property type="protein sequence ID" value="KAK5090853.1"/>
    <property type="molecule type" value="Genomic_DNA"/>
</dbReference>
<evidence type="ECO:0000256" key="6">
    <source>
        <dbReference type="ARBA" id="ARBA00022694"/>
    </source>
</evidence>
<dbReference type="GO" id="GO:0008168">
    <property type="term" value="F:methyltransferase activity"/>
    <property type="evidence" value="ECO:0007669"/>
    <property type="project" value="UniProtKB-KW"/>
</dbReference>
<accession>A0AAN7T5I5</accession>
<evidence type="ECO:0000313" key="11">
    <source>
        <dbReference type="EMBL" id="KAK5090853.1"/>
    </source>
</evidence>